<dbReference type="HOGENOM" id="CLU_210177_1_0_9"/>
<dbReference type="EMBL" id="CP006721">
    <property type="protein sequence ID" value="AGX44818.1"/>
    <property type="molecule type" value="Genomic_DNA"/>
</dbReference>
<feature type="region of interest" description="Disordered" evidence="1">
    <location>
        <begin position="1"/>
        <end position="41"/>
    </location>
</feature>
<evidence type="ECO:0000256" key="1">
    <source>
        <dbReference type="SAM" id="MobiDB-lite"/>
    </source>
</evidence>
<dbReference type="PATRIC" id="fig|1345695.3.peg.3846"/>
<keyword evidence="3" id="KW-1185">Reference proteome</keyword>
<dbReference type="Proteomes" id="UP000017118">
    <property type="component" value="Chromosome"/>
</dbReference>
<reference evidence="2 3" key="1">
    <citation type="journal article" date="2013" name="Genome Announc.">
        <title>Complete Genome Sequence of the Solvent Producer Clostridium saccharobutylicum NCP262 (DSM 13864).</title>
        <authorList>
            <person name="Poehlein A."/>
            <person name="Hartwich K."/>
            <person name="Krabben P."/>
            <person name="Ehrenreich A."/>
            <person name="Liebl W."/>
            <person name="Durre P."/>
            <person name="Gottschalk G."/>
            <person name="Daniel R."/>
        </authorList>
    </citation>
    <scope>NUCLEOTIDE SEQUENCE [LARGE SCALE GENOMIC DNA]</scope>
    <source>
        <strain evidence="2">DSM 13864</strain>
    </source>
</reference>
<name>U5MW93_CLOSA</name>
<dbReference type="AlphaFoldDB" id="U5MW93"/>
<evidence type="ECO:0000313" key="2">
    <source>
        <dbReference type="EMBL" id="AGX44818.1"/>
    </source>
</evidence>
<accession>U5MW93</accession>
<organism evidence="2 3">
    <name type="scientific">Clostridium saccharobutylicum DSM 13864</name>
    <dbReference type="NCBI Taxonomy" id="1345695"/>
    <lineage>
        <taxon>Bacteria</taxon>
        <taxon>Bacillati</taxon>
        <taxon>Bacillota</taxon>
        <taxon>Clostridia</taxon>
        <taxon>Eubacteriales</taxon>
        <taxon>Clostridiaceae</taxon>
        <taxon>Clostridium</taxon>
    </lineage>
</organism>
<evidence type="ECO:0000313" key="3">
    <source>
        <dbReference type="Proteomes" id="UP000017118"/>
    </source>
</evidence>
<proteinExistence type="predicted"/>
<gene>
    <name evidence="2" type="ORF">CLSA_c38580</name>
</gene>
<protein>
    <submittedName>
        <fullName evidence="2">Uncharacterized protein</fullName>
    </submittedName>
</protein>
<dbReference type="KEGG" id="csb:CLSA_c38580"/>
<sequence>MLEEQAGMGVTSADRNPQPSYIATEKKNTASFGRLHHNSKS</sequence>